<name>A0A6B2L656_9EUKA</name>
<feature type="compositionally biased region" description="Basic and acidic residues" evidence="1">
    <location>
        <begin position="29"/>
        <end position="60"/>
    </location>
</feature>
<feature type="compositionally biased region" description="Basic and acidic residues" evidence="1">
    <location>
        <begin position="131"/>
        <end position="144"/>
    </location>
</feature>
<feature type="compositionally biased region" description="Basic and acidic residues" evidence="1">
    <location>
        <begin position="161"/>
        <end position="213"/>
    </location>
</feature>
<proteinExistence type="predicted"/>
<feature type="compositionally biased region" description="Basic and acidic residues" evidence="1">
    <location>
        <begin position="298"/>
        <end position="317"/>
    </location>
</feature>
<sequence>MQEADNAFNGDHSVTPEETPAKSVQRPQTEGRKGKSKSKFKENKSQTEKKKRREETESTKKSKKPRVSPYFSGQTANTEEEGTDQSSDHDRKSKKIKKSEKKEEVESEVMVVKKKPASEDSTRKSTSKSTENIREKISEPEKVKSQTKSTPLEIKPKHLKKLEENETTSKKSKEEVELKKTKSIEKSKSNENLDTRKPLEKRNSEPSLLDKKLSQSAEKIAKPPSVIKTKEKPEKVNRSTPELETFPSAGTKEKAPEIEKSTSGTKLNFSDSEIENPESNKRKRLEITPKTDTNFAEENSRKRNRDQQNSENNERASKRQRSFSDLPQNHPLYDHSTVLTSLLASIEDSFLSSLEKQKDYFHSLLNKTLQEQQQQLTNNLTSGK</sequence>
<evidence type="ECO:0000256" key="1">
    <source>
        <dbReference type="SAM" id="MobiDB-lite"/>
    </source>
</evidence>
<protein>
    <submittedName>
        <fullName evidence="2">Uncharacterized protein</fullName>
    </submittedName>
</protein>
<feature type="compositionally biased region" description="Basic and acidic residues" evidence="1">
    <location>
        <begin position="228"/>
        <end position="237"/>
    </location>
</feature>
<dbReference type="AlphaFoldDB" id="A0A6B2L656"/>
<organism evidence="2">
    <name type="scientific">Arcella intermedia</name>
    <dbReference type="NCBI Taxonomy" id="1963864"/>
    <lineage>
        <taxon>Eukaryota</taxon>
        <taxon>Amoebozoa</taxon>
        <taxon>Tubulinea</taxon>
        <taxon>Elardia</taxon>
        <taxon>Arcellinida</taxon>
        <taxon>Sphaerothecina</taxon>
        <taxon>Arcellidae</taxon>
        <taxon>Arcella</taxon>
    </lineage>
</organism>
<reference evidence="2" key="1">
    <citation type="journal article" date="2020" name="J. Eukaryot. Microbiol.">
        <title>De novo Sequencing, Assembly and Annotation of the Transcriptome for the Free-Living Testate Amoeba Arcella intermedia.</title>
        <authorList>
            <person name="Ribeiro G.M."/>
            <person name="Porfirio-Sousa A.L."/>
            <person name="Maurer-Alcala X.X."/>
            <person name="Katz L.A."/>
            <person name="Lahr D.J.G."/>
        </authorList>
    </citation>
    <scope>NUCLEOTIDE SEQUENCE</scope>
</reference>
<evidence type="ECO:0000313" key="2">
    <source>
        <dbReference type="EMBL" id="NDV32390.1"/>
    </source>
</evidence>
<dbReference type="EMBL" id="GIBP01003421">
    <property type="protein sequence ID" value="NDV32390.1"/>
    <property type="molecule type" value="Transcribed_RNA"/>
</dbReference>
<feature type="compositionally biased region" description="Basic and acidic residues" evidence="1">
    <location>
        <begin position="251"/>
        <end position="260"/>
    </location>
</feature>
<accession>A0A6B2L656</accession>
<feature type="compositionally biased region" description="Polar residues" evidence="1">
    <location>
        <begin position="261"/>
        <end position="271"/>
    </location>
</feature>
<feature type="region of interest" description="Disordered" evidence="1">
    <location>
        <begin position="1"/>
        <end position="331"/>
    </location>
</feature>